<gene>
    <name evidence="2" type="ORF">PBS003_LOCUS1809</name>
</gene>
<feature type="compositionally biased region" description="Low complexity" evidence="1">
    <location>
        <begin position="355"/>
        <end position="392"/>
    </location>
</feature>
<organism evidence="2 3">
    <name type="scientific">Peronospora belbahrii</name>
    <dbReference type="NCBI Taxonomy" id="622444"/>
    <lineage>
        <taxon>Eukaryota</taxon>
        <taxon>Sar</taxon>
        <taxon>Stramenopiles</taxon>
        <taxon>Oomycota</taxon>
        <taxon>Peronosporomycetes</taxon>
        <taxon>Peronosporales</taxon>
        <taxon>Peronosporaceae</taxon>
        <taxon>Peronospora</taxon>
    </lineage>
</organism>
<protein>
    <submittedName>
        <fullName evidence="2">Uncharacterized protein</fullName>
    </submittedName>
</protein>
<evidence type="ECO:0000256" key="1">
    <source>
        <dbReference type="SAM" id="MobiDB-lite"/>
    </source>
</evidence>
<reference evidence="2" key="1">
    <citation type="submission" date="2021-11" db="EMBL/GenBank/DDBJ databases">
        <authorList>
            <person name="Islam A."/>
            <person name="Islam S."/>
            <person name="Flora M.S."/>
            <person name="Rahman M."/>
            <person name="Ziaur R.M."/>
            <person name="Epstein J.H."/>
            <person name="Hassan M."/>
            <person name="Klassen M."/>
            <person name="Woodard K."/>
            <person name="Webb A."/>
            <person name="Webby R.J."/>
            <person name="El Zowalaty M.E."/>
        </authorList>
    </citation>
    <scope>NUCLEOTIDE SEQUENCE</scope>
    <source>
        <strain evidence="2">Pbs3</strain>
    </source>
</reference>
<feature type="compositionally biased region" description="Low complexity" evidence="1">
    <location>
        <begin position="402"/>
        <end position="422"/>
    </location>
</feature>
<comment type="caution">
    <text evidence="2">The sequence shown here is derived from an EMBL/GenBank/DDBJ whole genome shotgun (WGS) entry which is preliminary data.</text>
</comment>
<feature type="compositionally biased region" description="Basic and acidic residues" evidence="1">
    <location>
        <begin position="245"/>
        <end position="276"/>
    </location>
</feature>
<name>A0AAU9L1L1_9STRA</name>
<dbReference type="Proteomes" id="UP001160483">
    <property type="component" value="Unassembled WGS sequence"/>
</dbReference>
<evidence type="ECO:0000313" key="2">
    <source>
        <dbReference type="EMBL" id="CAH0474973.1"/>
    </source>
</evidence>
<evidence type="ECO:0000313" key="3">
    <source>
        <dbReference type="Proteomes" id="UP001160483"/>
    </source>
</evidence>
<feature type="region of interest" description="Disordered" evidence="1">
    <location>
        <begin position="231"/>
        <end position="293"/>
    </location>
</feature>
<feature type="region of interest" description="Disordered" evidence="1">
    <location>
        <begin position="330"/>
        <end position="422"/>
    </location>
</feature>
<dbReference type="EMBL" id="CAKKTJ010000119">
    <property type="protein sequence ID" value="CAH0474973.1"/>
    <property type="molecule type" value="Genomic_DNA"/>
</dbReference>
<dbReference type="AlphaFoldDB" id="A0AAU9L1L1"/>
<accession>A0AAU9L1L1</accession>
<sequence>MKVEKVYLRNPVFMSRTKVPKRHDKCMKPSAICKDVHDFLAEGDYAAATYISTSYTLAIYSKWDVLLMGSLDSLASLFQHVEIRDIDESKSQIIAAVPRRKSSSISMPSYQAPRPPGPNDFQVRAFSIMSRIDATANEIKEEMTKTCEAVKEALADCDSPEALAKLKCLDDLVCSCGAAVAFLASINPSLTAASSHVDATSPTVTPIIKTRAIVDEHIDFSSLLSNISLKGEAPASESMSEEEAQEKPERKKKKPGDSKTGKGRKIWIEKNKRKNSESSSFTQIATSDLEIGDTDDYEEDFHEYSDSEQDEYDLLSSGFNVGMSGVVRGNDEEKEESADTDTPPHLTPACESPVTSDAESTISSASGSVVISRSRRNPVSSNVSASSSTASAKPVFVRHGSTRSTSVPTAPPSSSSSVSGSTAPVIVLRRRGDMQILLQGRRRMHACAGLPGMKSGTIYECNVEPDGEDNLRVVRAIPRTDKMRPNSRSVLSTVLALLRSTDDVDYTLIDRVSSYSFRVREYIYRRMENMGVKSGFTVDIGSGCMQSLSIMSRYGDASYLDCDPDLNMSSVRDLSSWINVTDLDSESMVVYSRSWREEGLSVHITEKAPNPYSLLTRLSSSFVSVATPSCTPSHFLIWIGEDGVLIDLGRISMKMHPDKPGYAVAKYGSKVEYVEPAVRTRDFRATKMSYATDVIYGDCEIGSDTLRIVRNILVVSSF</sequence>
<proteinExistence type="predicted"/>